<protein>
    <submittedName>
        <fullName evidence="1">Predicted protein</fullName>
    </submittedName>
</protein>
<dbReference type="GO" id="GO:0005509">
    <property type="term" value="F:calcium ion binding"/>
    <property type="evidence" value="ECO:0007669"/>
    <property type="project" value="InterPro"/>
</dbReference>
<dbReference type="Proteomes" id="UP000001194">
    <property type="component" value="Unassembled WGS sequence"/>
</dbReference>
<dbReference type="SUPFAM" id="SSF47874">
    <property type="entry name" value="Annexin"/>
    <property type="match status" value="1"/>
</dbReference>
<keyword evidence="2" id="KW-1185">Reference proteome</keyword>
<sequence>MLHQLSHRVMLPITFKLPRPRLKLRTSHRRLCQWCMLNILGRPAHEIRLLIAGYRLRYGRDLVEAVKFDLSGKTERMFIMALNARRPPDTLPVDPKQVAGDVETFHSAAKKREEINVTHGSPRPRTTVAIRYPCGPSETCSGKESPWICSIYDLLTRVERFRLVYRSYSRVCTSFHLPPSPTTTRTRTVTATSSQAMWRVFRATKIRVFMQQSLHFNDVWPDRPTGVVMTVQRGMTSEGDVMDLRR</sequence>
<dbReference type="GO" id="GO:0005544">
    <property type="term" value="F:calcium-dependent phospholipid binding"/>
    <property type="evidence" value="ECO:0007669"/>
    <property type="project" value="InterPro"/>
</dbReference>
<evidence type="ECO:0000313" key="2">
    <source>
        <dbReference type="Proteomes" id="UP000001194"/>
    </source>
</evidence>
<evidence type="ECO:0000313" key="1">
    <source>
        <dbReference type="EMBL" id="EDR04466.1"/>
    </source>
</evidence>
<dbReference type="GeneID" id="6080587"/>
<dbReference type="InParanoid" id="B0DLW3"/>
<dbReference type="RefSeq" id="XP_001884985.1">
    <property type="nucleotide sequence ID" value="XM_001884950.1"/>
</dbReference>
<dbReference type="HOGENOM" id="CLU_1129214_0_0_1"/>
<dbReference type="AlphaFoldDB" id="B0DLW3"/>
<gene>
    <name evidence="1" type="ORF">LACBIDRAFT_304553</name>
</gene>
<proteinExistence type="predicted"/>
<dbReference type="STRING" id="486041.B0DLW3"/>
<dbReference type="KEGG" id="lbc:LACBIDRAFT_304553"/>
<name>B0DLW3_LACBS</name>
<accession>B0DLW3</accession>
<organism evidence="2">
    <name type="scientific">Laccaria bicolor (strain S238N-H82 / ATCC MYA-4686)</name>
    <name type="common">Bicoloured deceiver</name>
    <name type="synonym">Laccaria laccata var. bicolor</name>
    <dbReference type="NCBI Taxonomy" id="486041"/>
    <lineage>
        <taxon>Eukaryota</taxon>
        <taxon>Fungi</taxon>
        <taxon>Dikarya</taxon>
        <taxon>Basidiomycota</taxon>
        <taxon>Agaricomycotina</taxon>
        <taxon>Agaricomycetes</taxon>
        <taxon>Agaricomycetidae</taxon>
        <taxon>Agaricales</taxon>
        <taxon>Agaricineae</taxon>
        <taxon>Hydnangiaceae</taxon>
        <taxon>Laccaria</taxon>
    </lineage>
</organism>
<dbReference type="InterPro" id="IPR037104">
    <property type="entry name" value="Annexin_sf"/>
</dbReference>
<dbReference type="EMBL" id="DS547118">
    <property type="protein sequence ID" value="EDR04466.1"/>
    <property type="molecule type" value="Genomic_DNA"/>
</dbReference>
<reference evidence="1 2" key="1">
    <citation type="journal article" date="2008" name="Nature">
        <title>The genome of Laccaria bicolor provides insights into mycorrhizal symbiosis.</title>
        <authorList>
            <person name="Martin F."/>
            <person name="Aerts A."/>
            <person name="Ahren D."/>
            <person name="Brun A."/>
            <person name="Danchin E.G.J."/>
            <person name="Duchaussoy F."/>
            <person name="Gibon J."/>
            <person name="Kohler A."/>
            <person name="Lindquist E."/>
            <person name="Pereda V."/>
            <person name="Salamov A."/>
            <person name="Shapiro H.J."/>
            <person name="Wuyts J."/>
            <person name="Blaudez D."/>
            <person name="Buee M."/>
            <person name="Brokstein P."/>
            <person name="Canbaeck B."/>
            <person name="Cohen D."/>
            <person name="Courty P.E."/>
            <person name="Coutinho P.M."/>
            <person name="Delaruelle C."/>
            <person name="Detter J.C."/>
            <person name="Deveau A."/>
            <person name="DiFazio S."/>
            <person name="Duplessis S."/>
            <person name="Fraissinet-Tachet L."/>
            <person name="Lucic E."/>
            <person name="Frey-Klett P."/>
            <person name="Fourrey C."/>
            <person name="Feussner I."/>
            <person name="Gay G."/>
            <person name="Grimwood J."/>
            <person name="Hoegger P.J."/>
            <person name="Jain P."/>
            <person name="Kilaru S."/>
            <person name="Labbe J."/>
            <person name="Lin Y.C."/>
            <person name="Legue V."/>
            <person name="Le Tacon F."/>
            <person name="Marmeisse R."/>
            <person name="Melayah D."/>
            <person name="Montanini B."/>
            <person name="Muratet M."/>
            <person name="Nehls U."/>
            <person name="Niculita-Hirzel H."/>
            <person name="Oudot-Le Secq M.P."/>
            <person name="Peter M."/>
            <person name="Quesneville H."/>
            <person name="Rajashekar B."/>
            <person name="Reich M."/>
            <person name="Rouhier N."/>
            <person name="Schmutz J."/>
            <person name="Yin T."/>
            <person name="Chalot M."/>
            <person name="Henrissat B."/>
            <person name="Kuees U."/>
            <person name="Lucas S."/>
            <person name="Van de Peer Y."/>
            <person name="Podila G.K."/>
            <person name="Polle A."/>
            <person name="Pukkila P.J."/>
            <person name="Richardson P.M."/>
            <person name="Rouze P."/>
            <person name="Sanders I.R."/>
            <person name="Stajich J.E."/>
            <person name="Tunlid A."/>
            <person name="Tuskan G."/>
            <person name="Grigoriev I.V."/>
        </authorList>
    </citation>
    <scope>NUCLEOTIDE SEQUENCE [LARGE SCALE GENOMIC DNA]</scope>
    <source>
        <strain evidence="2">S238N-H82 / ATCC MYA-4686</strain>
    </source>
</reference>
<dbReference type="OrthoDB" id="37886at2759"/>